<dbReference type="RefSeq" id="WP_175454748.1">
    <property type="nucleotide sequence ID" value="NZ_FNNJ01000002.1"/>
</dbReference>
<evidence type="ECO:0000313" key="3">
    <source>
        <dbReference type="Proteomes" id="UP000199595"/>
    </source>
</evidence>
<keyword evidence="3" id="KW-1185">Reference proteome</keyword>
<reference evidence="2 3" key="1">
    <citation type="submission" date="2016-10" db="EMBL/GenBank/DDBJ databases">
        <authorList>
            <person name="de Groot N.N."/>
        </authorList>
    </citation>
    <scope>NUCLEOTIDE SEQUENCE [LARGE SCALE GENOMIC DNA]</scope>
    <source>
        <strain evidence="2 3">DSM 24956</strain>
    </source>
</reference>
<sequence length="53" mass="5587">MKSKTLKLVIFALVSTLFIACGAKKGGCGLTSDAQKIEQTISKTQTTIIAEAK</sequence>
<evidence type="ECO:0000313" key="2">
    <source>
        <dbReference type="EMBL" id="SDW79383.1"/>
    </source>
</evidence>
<dbReference type="AlphaFoldDB" id="A0A1H2WFC2"/>
<name>A0A1H2WFC2_9FLAO</name>
<accession>A0A1H2WFC2</accession>
<dbReference type="STRING" id="762486.SAMN05444411_102187"/>
<keyword evidence="1" id="KW-0732">Signal</keyword>
<gene>
    <name evidence="2" type="ORF">SAMN05444411_102187</name>
</gene>
<dbReference type="Proteomes" id="UP000199595">
    <property type="component" value="Unassembled WGS sequence"/>
</dbReference>
<dbReference type="PROSITE" id="PS51257">
    <property type="entry name" value="PROKAR_LIPOPROTEIN"/>
    <property type="match status" value="1"/>
</dbReference>
<proteinExistence type="predicted"/>
<evidence type="ECO:0008006" key="4">
    <source>
        <dbReference type="Google" id="ProtNLM"/>
    </source>
</evidence>
<dbReference type="EMBL" id="FNNJ01000002">
    <property type="protein sequence ID" value="SDW79383.1"/>
    <property type="molecule type" value="Genomic_DNA"/>
</dbReference>
<feature type="signal peptide" evidence="1">
    <location>
        <begin position="1"/>
        <end position="20"/>
    </location>
</feature>
<protein>
    <recommendedName>
        <fullName evidence="4">Entericidin EcnA/B family protein</fullName>
    </recommendedName>
</protein>
<feature type="chain" id="PRO_5011650377" description="Entericidin EcnA/B family protein" evidence="1">
    <location>
        <begin position="21"/>
        <end position="53"/>
    </location>
</feature>
<evidence type="ECO:0000256" key="1">
    <source>
        <dbReference type="SAM" id="SignalP"/>
    </source>
</evidence>
<organism evidence="2 3">
    <name type="scientific">Lutibacter oricola</name>
    <dbReference type="NCBI Taxonomy" id="762486"/>
    <lineage>
        <taxon>Bacteria</taxon>
        <taxon>Pseudomonadati</taxon>
        <taxon>Bacteroidota</taxon>
        <taxon>Flavobacteriia</taxon>
        <taxon>Flavobacteriales</taxon>
        <taxon>Flavobacteriaceae</taxon>
        <taxon>Lutibacter</taxon>
    </lineage>
</organism>